<keyword evidence="3" id="KW-1185">Reference proteome</keyword>
<feature type="signal peptide" evidence="1">
    <location>
        <begin position="1"/>
        <end position="18"/>
    </location>
</feature>
<sequence>MLSSLKLVFVIIWFTISGQRCYSVLQCSSDNNVGRERSNRFAACLGLQTSSPLFGNLPSCATLSHQRKLQLCCKTLKCVIIEQSGLISCSLSSHLG</sequence>
<dbReference type="AlphaFoldDB" id="A0A9P6EHF3"/>
<proteinExistence type="predicted"/>
<protein>
    <recommendedName>
        <fullName evidence="4">Secreted protein</fullName>
    </recommendedName>
</protein>
<accession>A0A9P6EHF3</accession>
<keyword evidence="1" id="KW-0732">Signal</keyword>
<organism evidence="2 3">
    <name type="scientific">Crepidotus variabilis</name>
    <dbReference type="NCBI Taxonomy" id="179855"/>
    <lineage>
        <taxon>Eukaryota</taxon>
        <taxon>Fungi</taxon>
        <taxon>Dikarya</taxon>
        <taxon>Basidiomycota</taxon>
        <taxon>Agaricomycotina</taxon>
        <taxon>Agaricomycetes</taxon>
        <taxon>Agaricomycetidae</taxon>
        <taxon>Agaricales</taxon>
        <taxon>Agaricineae</taxon>
        <taxon>Crepidotaceae</taxon>
        <taxon>Crepidotus</taxon>
    </lineage>
</organism>
<dbReference type="Proteomes" id="UP000807306">
    <property type="component" value="Unassembled WGS sequence"/>
</dbReference>
<dbReference type="EMBL" id="MU157848">
    <property type="protein sequence ID" value="KAF9529110.1"/>
    <property type="molecule type" value="Genomic_DNA"/>
</dbReference>
<comment type="caution">
    <text evidence="2">The sequence shown here is derived from an EMBL/GenBank/DDBJ whole genome shotgun (WGS) entry which is preliminary data.</text>
</comment>
<reference evidence="2" key="1">
    <citation type="submission" date="2020-11" db="EMBL/GenBank/DDBJ databases">
        <authorList>
            <consortium name="DOE Joint Genome Institute"/>
            <person name="Ahrendt S."/>
            <person name="Riley R."/>
            <person name="Andreopoulos W."/>
            <person name="Labutti K."/>
            <person name="Pangilinan J."/>
            <person name="Ruiz-Duenas F.J."/>
            <person name="Barrasa J.M."/>
            <person name="Sanchez-Garcia M."/>
            <person name="Camarero S."/>
            <person name="Miyauchi S."/>
            <person name="Serrano A."/>
            <person name="Linde D."/>
            <person name="Babiker R."/>
            <person name="Drula E."/>
            <person name="Ayuso-Fernandez I."/>
            <person name="Pacheco R."/>
            <person name="Padilla G."/>
            <person name="Ferreira P."/>
            <person name="Barriuso J."/>
            <person name="Kellner H."/>
            <person name="Castanera R."/>
            <person name="Alfaro M."/>
            <person name="Ramirez L."/>
            <person name="Pisabarro A.G."/>
            <person name="Kuo A."/>
            <person name="Tritt A."/>
            <person name="Lipzen A."/>
            <person name="He G."/>
            <person name="Yan M."/>
            <person name="Ng V."/>
            <person name="Cullen D."/>
            <person name="Martin F."/>
            <person name="Rosso M.-N."/>
            <person name="Henrissat B."/>
            <person name="Hibbett D."/>
            <person name="Martinez A.T."/>
            <person name="Grigoriev I.V."/>
        </authorList>
    </citation>
    <scope>NUCLEOTIDE SEQUENCE</scope>
    <source>
        <strain evidence="2">CBS 506.95</strain>
    </source>
</reference>
<evidence type="ECO:0008006" key="4">
    <source>
        <dbReference type="Google" id="ProtNLM"/>
    </source>
</evidence>
<evidence type="ECO:0000313" key="3">
    <source>
        <dbReference type="Proteomes" id="UP000807306"/>
    </source>
</evidence>
<gene>
    <name evidence="2" type="ORF">CPB83DRAFT_853239</name>
</gene>
<evidence type="ECO:0000256" key="1">
    <source>
        <dbReference type="SAM" id="SignalP"/>
    </source>
</evidence>
<evidence type="ECO:0000313" key="2">
    <source>
        <dbReference type="EMBL" id="KAF9529110.1"/>
    </source>
</evidence>
<name>A0A9P6EHF3_9AGAR</name>
<feature type="chain" id="PRO_5040202879" description="Secreted protein" evidence="1">
    <location>
        <begin position="19"/>
        <end position="96"/>
    </location>
</feature>